<dbReference type="EMBL" id="CAJOBD010000068">
    <property type="protein sequence ID" value="CAF3562026.1"/>
    <property type="molecule type" value="Genomic_DNA"/>
</dbReference>
<comment type="caution">
    <text evidence="2">The sequence shown here is derived from an EMBL/GenBank/DDBJ whole genome shotgun (WGS) entry which is preliminary data.</text>
</comment>
<dbReference type="Proteomes" id="UP000663836">
    <property type="component" value="Unassembled WGS sequence"/>
</dbReference>
<reference evidence="2" key="1">
    <citation type="submission" date="2021-02" db="EMBL/GenBank/DDBJ databases">
        <authorList>
            <person name="Nowell W R."/>
        </authorList>
    </citation>
    <scope>NUCLEOTIDE SEQUENCE</scope>
</reference>
<dbReference type="Proteomes" id="UP000663864">
    <property type="component" value="Unassembled WGS sequence"/>
</dbReference>
<evidence type="ECO:0000313" key="2">
    <source>
        <dbReference type="EMBL" id="CAF3562026.1"/>
    </source>
</evidence>
<dbReference type="EMBL" id="CAJNOT010000167">
    <property type="protein sequence ID" value="CAF0875071.1"/>
    <property type="molecule type" value="Genomic_DNA"/>
</dbReference>
<dbReference type="AlphaFoldDB" id="A0A818L7B8"/>
<gene>
    <name evidence="2" type="ORF">JBS370_LOCUS1884</name>
    <name evidence="1" type="ORF">ZHD862_LOCUS6089</name>
</gene>
<organism evidence="2 3">
    <name type="scientific">Rotaria sordida</name>
    <dbReference type="NCBI Taxonomy" id="392033"/>
    <lineage>
        <taxon>Eukaryota</taxon>
        <taxon>Metazoa</taxon>
        <taxon>Spiralia</taxon>
        <taxon>Gnathifera</taxon>
        <taxon>Rotifera</taxon>
        <taxon>Eurotatoria</taxon>
        <taxon>Bdelloidea</taxon>
        <taxon>Philodinida</taxon>
        <taxon>Philodinidae</taxon>
        <taxon>Rotaria</taxon>
    </lineage>
</organism>
<name>A0A818L7B8_9BILA</name>
<sequence length="281" mass="33711">MKHFLDDSIYPLPDPMVDQFCLQILPEIHHKIEWLNLELLSMERILLATNYPNLYGLGLYDLQIEKVKYFVTELYVCLHSFSDCLYLLDDRFNQLHTLYVNISLICSSDLTINNKEKLFNLKYFSLYCNKETYVYDESITQLLHRMSNLEKFDLCLIVCERNTLVDGNDLKINIINHMPRLNEFTFNIRSFILYQNQIDQPSNEDMQHTFKDYTDNEIISCIDYFEESKYSQCHIYSYSYKLKYYDNITNNFPGGLFKNIREISLFDEHSLEYEFFLQIAQ</sequence>
<accession>A0A818L7B8</accession>
<evidence type="ECO:0000313" key="1">
    <source>
        <dbReference type="EMBL" id="CAF0875071.1"/>
    </source>
</evidence>
<proteinExistence type="predicted"/>
<evidence type="ECO:0000313" key="3">
    <source>
        <dbReference type="Proteomes" id="UP000663836"/>
    </source>
</evidence>
<protein>
    <submittedName>
        <fullName evidence="2">Uncharacterized protein</fullName>
    </submittedName>
</protein>